<accession>A0A8S3QGD7</accession>
<dbReference type="InterPro" id="IPR012340">
    <property type="entry name" value="NA-bd_OB-fold"/>
</dbReference>
<name>A0A8S3QGD7_MYTED</name>
<dbReference type="PANTHER" id="PTHR14944">
    <property type="entry name" value="RPA-RELATED PROTEIN RADX"/>
    <property type="match status" value="1"/>
</dbReference>
<evidence type="ECO:0000313" key="4">
    <source>
        <dbReference type="EMBL" id="CAG2194556.1"/>
    </source>
</evidence>
<evidence type="ECO:0000313" key="5">
    <source>
        <dbReference type="Proteomes" id="UP000683360"/>
    </source>
</evidence>
<keyword evidence="5" id="KW-1185">Reference proteome</keyword>
<reference evidence="4" key="1">
    <citation type="submission" date="2021-03" db="EMBL/GenBank/DDBJ databases">
        <authorList>
            <person name="Bekaert M."/>
        </authorList>
    </citation>
    <scope>NUCLEOTIDE SEQUENCE</scope>
</reference>
<proteinExistence type="predicted"/>
<comment type="cofactor">
    <cofactor evidence="1">
        <name>a divalent metal cation</name>
        <dbReference type="ChEBI" id="CHEBI:60240"/>
    </cofactor>
</comment>
<dbReference type="GO" id="GO:0003697">
    <property type="term" value="F:single-stranded DNA binding"/>
    <property type="evidence" value="ECO:0007669"/>
    <property type="project" value="InterPro"/>
</dbReference>
<keyword evidence="2" id="KW-0479">Metal-binding</keyword>
<dbReference type="EMBL" id="CAJPWZ010000484">
    <property type="protein sequence ID" value="CAG2194556.1"/>
    <property type="molecule type" value="Genomic_DNA"/>
</dbReference>
<organism evidence="4 5">
    <name type="scientific">Mytilus edulis</name>
    <name type="common">Blue mussel</name>
    <dbReference type="NCBI Taxonomy" id="6550"/>
    <lineage>
        <taxon>Eukaryota</taxon>
        <taxon>Metazoa</taxon>
        <taxon>Spiralia</taxon>
        <taxon>Lophotrochozoa</taxon>
        <taxon>Mollusca</taxon>
        <taxon>Bivalvia</taxon>
        <taxon>Autobranchia</taxon>
        <taxon>Pteriomorphia</taxon>
        <taxon>Mytilida</taxon>
        <taxon>Mytiloidea</taxon>
        <taxon>Mytilidae</taxon>
        <taxon>Mytilinae</taxon>
        <taxon>Mytilus</taxon>
    </lineage>
</organism>
<dbReference type="GO" id="GO:0046872">
    <property type="term" value="F:metal ion binding"/>
    <property type="evidence" value="ECO:0007669"/>
    <property type="project" value="UniProtKB-KW"/>
</dbReference>
<dbReference type="PANTHER" id="PTHR14944:SF2">
    <property type="entry name" value="RPA-RELATED PROTEIN RADX"/>
    <property type="match status" value="1"/>
</dbReference>
<dbReference type="Pfam" id="PF17659">
    <property type="entry name" value="RADX"/>
    <property type="match status" value="1"/>
</dbReference>
<gene>
    <name evidence="4" type="ORF">MEDL_9574</name>
</gene>
<feature type="domain" description="DDE Tnp4" evidence="3">
    <location>
        <begin position="352"/>
        <end position="521"/>
    </location>
</feature>
<dbReference type="OrthoDB" id="6109565at2759"/>
<dbReference type="Gene3D" id="2.40.50.140">
    <property type="entry name" value="Nucleic acid-binding proteins"/>
    <property type="match status" value="1"/>
</dbReference>
<sequence length="1396" mass="160032">MVEFVLRERMDKIRKGRKDSKCILCEKRTKPGKRRPLCGETNKNLRNFLSKNFLVLPNDDDVICDTCRRKYYREGQAQVNTPTVLTTDTNANDPDFMPPSAPKRAKLSSPLSISLPISSTIKGHAQCCLCKKRGPKLMVVPQEARFNTFLEKNIIIPARSRCCPRHLCTEGFTKEANEDITSVYTVSDFNRSGLLELIDTIREHALNKNVSSVGHKNKNARIDFDKSSSLNDTDFRNLTGLTITDFEDLCSHIPNSAIRDTRVRSMRTCIGIFLTKLRSGMSNKILATLFNIGKDSIRKAISSARDAVKQHFTPKYLGFDHVSRESVIQNHTRPLAQTLFGDITNTTAILVIDGTYIYIQKSGQFKFQRSTYSMHKFRNLIKPMMFVTTTGYIVSVIGPYLCNSKNNDAKILNSIFKNNLEKIKEWFDKDDVVVVDRGFRDSIDLLEEFGIQTKMPSFLKRNEKQLSVEDGNTTRLVTKVRWVVESVNGRIKQWRLLDKVLPNSLIPYAGEYTRFVSAICNKYRPPLNAGNETDDLLLGAKMLHMSKKKNELMERVSNENLHSRSGRWQKIDGNDSVEDFPKLSEEDIRDITLGVYQVKLAKSYTEEHLENDEYYEVMQQGHQLIRVRMASRHTSSKTHNLWITYDDCCIKAWYCTCKAGARIVGTCSHIASVIWFLSFYRHQSCKGNQAKQWKDYVHDANQPEVIDDSDSEPEESQKGSCVKLTECSVKYVSVYRSQKVTEGSCVKLTECSVKFISIDRLQKVTEGSCVKLTECSVKYVSIYRLQKVTEGSCVKLTECSVKYDETDLQQRSFLVVHQLTVEFERHITLSDISDIPWCDDCDEIEKTASPLTSSRGYYINTWSSVELEGEVWKRGNIEKLDGLGDVSPVDVYSLKELSKNWQVLKGPPVVVKVLSKKRILHYAKPFKNDKWPLQAHLTVCDRSGCATLVLWNSLCPDLYHRVQEGHVLLIQKYTVKKSFHHVDHYRPPLPDGLTMYDIDINVNSHHPVGIVRVISSDTIPSCLNLPAIQYNIIQRKDLGCFPSDYVCDITGLVTYVGRFFRERMTGKSDLDTGGFWISRWLELKDHSSQKTFKVLIYRPAEINIYNDVMPGKVLICRHMRIVSNISHIHGSKDDRNMYLTSTGSTHIEIVTGNCALPQVNDVVTWSQSYKEELTMGGYYSYPPIPTTLAELKNYYEDLKITTSEELRLELGKLSYREHKRLFIQGQMIAVKYQTKTLSRTRKQEDIRMEVIVNEPLYHHFEQELSSTVIKPPFSYKFDRDMIDNLIQFPSVLNRAVDLSELVVSDESKGCFMIYWSGLNSKILIPTMWMCGTVSTDLTTLLHNSNHMFKHTRNNKDIMEILQSAKQCNGQKFLLVIDAYKPNCNLTEIVLNTAYKL</sequence>
<protein>
    <recommendedName>
        <fullName evidence="3">DDE Tnp4 domain-containing protein</fullName>
    </recommendedName>
</protein>
<dbReference type="Proteomes" id="UP000683360">
    <property type="component" value="Unassembled WGS sequence"/>
</dbReference>
<evidence type="ECO:0000256" key="1">
    <source>
        <dbReference type="ARBA" id="ARBA00001968"/>
    </source>
</evidence>
<evidence type="ECO:0000256" key="2">
    <source>
        <dbReference type="ARBA" id="ARBA00022723"/>
    </source>
</evidence>
<comment type="caution">
    <text evidence="4">The sequence shown here is derived from an EMBL/GenBank/DDBJ whole genome shotgun (WGS) entry which is preliminary data.</text>
</comment>
<evidence type="ECO:0000259" key="3">
    <source>
        <dbReference type="Pfam" id="PF13359"/>
    </source>
</evidence>
<dbReference type="InterPro" id="IPR027806">
    <property type="entry name" value="HARBI1_dom"/>
</dbReference>
<dbReference type="Pfam" id="PF13359">
    <property type="entry name" value="DDE_Tnp_4"/>
    <property type="match status" value="1"/>
</dbReference>
<dbReference type="InterPro" id="IPR040893">
    <property type="entry name" value="RADX"/>
</dbReference>